<accession>A0A1V6YWS1</accession>
<dbReference type="Proteomes" id="UP000191691">
    <property type="component" value="Unassembled WGS sequence"/>
</dbReference>
<evidence type="ECO:0000313" key="2">
    <source>
        <dbReference type="Proteomes" id="UP000191691"/>
    </source>
</evidence>
<reference evidence="2" key="1">
    <citation type="journal article" date="2017" name="Nat. Microbiol.">
        <title>Global analysis of biosynthetic gene clusters reveals vast potential of secondary metabolite production in Penicillium species.</title>
        <authorList>
            <person name="Nielsen J.C."/>
            <person name="Grijseels S."/>
            <person name="Prigent S."/>
            <person name="Ji B."/>
            <person name="Dainat J."/>
            <person name="Nielsen K.F."/>
            <person name="Frisvad J.C."/>
            <person name="Workman M."/>
            <person name="Nielsen J."/>
        </authorList>
    </citation>
    <scope>NUCLEOTIDE SEQUENCE [LARGE SCALE GENOMIC DNA]</scope>
    <source>
        <strain evidence="2">IBT 13039</strain>
    </source>
</reference>
<sequence length="37" mass="4214">MNMNEVSQIIQALTAIDKNVIVPSRPHDQRTMFLSKS</sequence>
<protein>
    <submittedName>
        <fullName evidence="1">Uncharacterized protein</fullName>
    </submittedName>
</protein>
<keyword evidence="2" id="KW-1185">Reference proteome</keyword>
<name>A0A1V6YWS1_PENNA</name>
<evidence type="ECO:0000313" key="1">
    <source>
        <dbReference type="EMBL" id="OQE91863.1"/>
    </source>
</evidence>
<dbReference type="AlphaFoldDB" id="A0A1V6YWS1"/>
<comment type="caution">
    <text evidence="1">The sequence shown here is derived from an EMBL/GenBank/DDBJ whole genome shotgun (WGS) entry which is preliminary data.</text>
</comment>
<gene>
    <name evidence="1" type="ORF">PENNAL_c0008G06173</name>
</gene>
<proteinExistence type="predicted"/>
<dbReference type="EMBL" id="MOOB01000008">
    <property type="protein sequence ID" value="OQE91863.1"/>
    <property type="molecule type" value="Genomic_DNA"/>
</dbReference>
<organism evidence="1 2">
    <name type="scientific">Penicillium nalgiovense</name>
    <dbReference type="NCBI Taxonomy" id="60175"/>
    <lineage>
        <taxon>Eukaryota</taxon>
        <taxon>Fungi</taxon>
        <taxon>Dikarya</taxon>
        <taxon>Ascomycota</taxon>
        <taxon>Pezizomycotina</taxon>
        <taxon>Eurotiomycetes</taxon>
        <taxon>Eurotiomycetidae</taxon>
        <taxon>Eurotiales</taxon>
        <taxon>Aspergillaceae</taxon>
        <taxon>Penicillium</taxon>
    </lineage>
</organism>